<proteinExistence type="inferred from homology"/>
<keyword evidence="9" id="KW-1185">Reference proteome</keyword>
<dbReference type="InterPro" id="IPR042099">
    <property type="entry name" value="ANL_N_sf"/>
</dbReference>
<feature type="domain" description="AMP-dependent synthetase/ligase" evidence="6">
    <location>
        <begin position="9"/>
        <end position="397"/>
    </location>
</feature>
<dbReference type="InterPro" id="IPR045851">
    <property type="entry name" value="AMP-bd_C_sf"/>
</dbReference>
<dbReference type="EMBL" id="JARVKM010000045">
    <property type="protein sequence ID" value="KAK9774035.1"/>
    <property type="molecule type" value="Genomic_DNA"/>
</dbReference>
<gene>
    <name evidence="8" type="ORF">SCAR479_09375</name>
</gene>
<dbReference type="InterPro" id="IPR000873">
    <property type="entry name" value="AMP-dep_synth/lig_dom"/>
</dbReference>
<accession>A0ABR2XK39</accession>
<dbReference type="Pfam" id="PF13193">
    <property type="entry name" value="AMP-binding_C"/>
    <property type="match status" value="1"/>
</dbReference>
<evidence type="ECO:0000256" key="3">
    <source>
        <dbReference type="ARBA" id="ARBA00022598"/>
    </source>
</evidence>
<dbReference type="InterPro" id="IPR025110">
    <property type="entry name" value="AMP-bd_C"/>
</dbReference>
<comment type="pathway">
    <text evidence="1">Secondary metabolite biosynthesis.</text>
</comment>
<evidence type="ECO:0000256" key="2">
    <source>
        <dbReference type="ARBA" id="ARBA00006432"/>
    </source>
</evidence>
<feature type="domain" description="AMP-binding enzyme C-terminal" evidence="7">
    <location>
        <begin position="442"/>
        <end position="489"/>
    </location>
</feature>
<evidence type="ECO:0000256" key="1">
    <source>
        <dbReference type="ARBA" id="ARBA00005179"/>
    </source>
</evidence>
<organism evidence="8 9">
    <name type="scientific">Seiridium cardinale</name>
    <dbReference type="NCBI Taxonomy" id="138064"/>
    <lineage>
        <taxon>Eukaryota</taxon>
        <taxon>Fungi</taxon>
        <taxon>Dikarya</taxon>
        <taxon>Ascomycota</taxon>
        <taxon>Pezizomycotina</taxon>
        <taxon>Sordariomycetes</taxon>
        <taxon>Xylariomycetidae</taxon>
        <taxon>Amphisphaeriales</taxon>
        <taxon>Sporocadaceae</taxon>
        <taxon>Seiridium</taxon>
    </lineage>
</organism>
<evidence type="ECO:0000256" key="5">
    <source>
        <dbReference type="ARBA" id="ARBA00022840"/>
    </source>
</evidence>
<comment type="similarity">
    <text evidence="2">Belongs to the ATP-dependent AMP-binding enzyme family.</text>
</comment>
<keyword evidence="3" id="KW-0436">Ligase</keyword>
<evidence type="ECO:0000259" key="7">
    <source>
        <dbReference type="Pfam" id="PF13193"/>
    </source>
</evidence>
<dbReference type="Pfam" id="PF00501">
    <property type="entry name" value="AMP-binding"/>
    <property type="match status" value="1"/>
</dbReference>
<dbReference type="PANTHER" id="PTHR24096">
    <property type="entry name" value="LONG-CHAIN-FATTY-ACID--COA LIGASE"/>
    <property type="match status" value="1"/>
</dbReference>
<sequence>MDLVSFALDAQASYSSEKPLYINAENPTVSLSGSQTKCLVKQLIAGLNAAGLKKGDPVLVCVPNNYFYIALILGIVGAGGVFCGTNPAYHVDELVHMANIASPRLIIASQDVVPTVAQMCNIKGISNERIFVLDDISMQTRATGLSTKTKNTNPPVEDTPTGTKLVSDLLDHGESPWHTLPDEETARNTPAIYFPTSGTTGLPKLATLSHYSLITQHQSLYERVPYEVVRLASLPLFHIFGVAWALFSPLRYGEPLYIMARFALDDYVSNIHKHAITETYMAPPMVHAINRSGLPLQQLMQTVQYMGIGGAPIDAAAMRRLRSYLQPGATVSQVWGMTEFGPAVLFRWGEHDDTGSIGRLMNGYEKRLVDDSGREILEDNQPGELLIRSKAIMTGYLGIPMCNEGGWFPTGDIAQVHQEKLYIVGRSKELIKVKGWQVAPAELEAIIIQHANVSDCAVVGVMSEDRVTEVPRAYVVQKGYGRKDVLGQEISNL</sequence>
<evidence type="ECO:0000313" key="8">
    <source>
        <dbReference type="EMBL" id="KAK9774035.1"/>
    </source>
</evidence>
<keyword evidence="5" id="KW-0067">ATP-binding</keyword>
<dbReference type="SUPFAM" id="SSF56801">
    <property type="entry name" value="Acetyl-CoA synthetase-like"/>
    <property type="match status" value="1"/>
</dbReference>
<dbReference type="PROSITE" id="PS00455">
    <property type="entry name" value="AMP_BINDING"/>
    <property type="match status" value="1"/>
</dbReference>
<evidence type="ECO:0000313" key="9">
    <source>
        <dbReference type="Proteomes" id="UP001465668"/>
    </source>
</evidence>
<dbReference type="Gene3D" id="3.30.300.30">
    <property type="match status" value="1"/>
</dbReference>
<reference evidence="8 9" key="1">
    <citation type="submission" date="2024-02" db="EMBL/GenBank/DDBJ databases">
        <title>First draft genome assembly of two strains of Seiridium cardinale.</title>
        <authorList>
            <person name="Emiliani G."/>
            <person name="Scali E."/>
        </authorList>
    </citation>
    <scope>NUCLEOTIDE SEQUENCE [LARGE SCALE GENOMIC DNA]</scope>
    <source>
        <strain evidence="8 9">BM-138-000479</strain>
    </source>
</reference>
<name>A0ABR2XK39_9PEZI</name>
<comment type="caution">
    <text evidence="8">The sequence shown here is derived from an EMBL/GenBank/DDBJ whole genome shotgun (WGS) entry which is preliminary data.</text>
</comment>
<dbReference type="PANTHER" id="PTHR24096:SF317">
    <property type="entry name" value="ADENYLATE-FORMING ENZYME AFEA"/>
    <property type="match status" value="1"/>
</dbReference>
<protein>
    <submittedName>
        <fullName evidence="8">Uncharacterized protein</fullName>
    </submittedName>
</protein>
<dbReference type="Gene3D" id="3.40.50.12780">
    <property type="entry name" value="N-terminal domain of ligase-like"/>
    <property type="match status" value="1"/>
</dbReference>
<evidence type="ECO:0000259" key="6">
    <source>
        <dbReference type="Pfam" id="PF00501"/>
    </source>
</evidence>
<dbReference type="Proteomes" id="UP001465668">
    <property type="component" value="Unassembled WGS sequence"/>
</dbReference>
<dbReference type="InterPro" id="IPR020845">
    <property type="entry name" value="AMP-binding_CS"/>
</dbReference>
<keyword evidence="4" id="KW-0547">Nucleotide-binding</keyword>
<evidence type="ECO:0000256" key="4">
    <source>
        <dbReference type="ARBA" id="ARBA00022741"/>
    </source>
</evidence>